<evidence type="ECO:0000256" key="1">
    <source>
        <dbReference type="SAM" id="SignalP"/>
    </source>
</evidence>
<feature type="chain" id="PRO_5044331591" evidence="1">
    <location>
        <begin position="16"/>
        <end position="227"/>
    </location>
</feature>
<dbReference type="PANTHER" id="PTHR28106">
    <property type="entry name" value="MITOCHONDRIAL ATPASE COMPLEX SUBUNIT ATP10"/>
    <property type="match status" value="1"/>
</dbReference>
<protein>
    <submittedName>
        <fullName evidence="2">Uncharacterized protein</fullName>
    </submittedName>
</protein>
<comment type="caution">
    <text evidence="2">The sequence shown here is derived from an EMBL/GenBank/DDBJ whole genome shotgun (WGS) entry which is preliminary data.</text>
</comment>
<reference evidence="2 3" key="1">
    <citation type="journal article" date="2024" name="Science">
        <title>Giant polyketide synthase enzymes in the biosynthesis of giant marine polyether toxins.</title>
        <authorList>
            <person name="Fallon T.R."/>
            <person name="Shende V.V."/>
            <person name="Wierzbicki I.H."/>
            <person name="Pendleton A.L."/>
            <person name="Watervoot N.F."/>
            <person name="Auber R.P."/>
            <person name="Gonzalez D.J."/>
            <person name="Wisecaver J.H."/>
            <person name="Moore B.S."/>
        </authorList>
    </citation>
    <scope>NUCLEOTIDE SEQUENCE [LARGE SCALE GENOMIC DNA]</scope>
    <source>
        <strain evidence="2 3">12B1</strain>
    </source>
</reference>
<organism evidence="2 3">
    <name type="scientific">Prymnesium parvum</name>
    <name type="common">Toxic golden alga</name>
    <dbReference type="NCBI Taxonomy" id="97485"/>
    <lineage>
        <taxon>Eukaryota</taxon>
        <taxon>Haptista</taxon>
        <taxon>Haptophyta</taxon>
        <taxon>Prymnesiophyceae</taxon>
        <taxon>Prymnesiales</taxon>
        <taxon>Prymnesiaceae</taxon>
        <taxon>Prymnesium</taxon>
    </lineage>
</organism>
<dbReference type="EMBL" id="JBGBPQ010000018">
    <property type="protein sequence ID" value="KAL1507141.1"/>
    <property type="molecule type" value="Genomic_DNA"/>
</dbReference>
<evidence type="ECO:0000313" key="3">
    <source>
        <dbReference type="Proteomes" id="UP001515480"/>
    </source>
</evidence>
<dbReference type="AlphaFoldDB" id="A0AB34IVC9"/>
<proteinExistence type="predicted"/>
<feature type="signal peptide" evidence="1">
    <location>
        <begin position="1"/>
        <end position="15"/>
    </location>
</feature>
<accession>A0AB34IVC9</accession>
<dbReference type="GO" id="GO:0033615">
    <property type="term" value="P:mitochondrial proton-transporting ATP synthase complex assembly"/>
    <property type="evidence" value="ECO:0007669"/>
    <property type="project" value="TreeGrafter"/>
</dbReference>
<dbReference type="Proteomes" id="UP001515480">
    <property type="component" value="Unassembled WGS sequence"/>
</dbReference>
<evidence type="ECO:0000313" key="2">
    <source>
        <dbReference type="EMBL" id="KAL1507141.1"/>
    </source>
</evidence>
<sequence length="227" mass="25453">MLVLFLLVNTRLAYADIFQRRSSTDLSEHRESIRDLKGLLKQKTVIVHAPPSSLFSSTASIPFPAFECEPLVGERATLLKVFGDGITLLGCAGSKFSQEMVDSWLLGTRAAMATGDGASELNIVWLSLVDSFALGFLRRPLMAAMRMSVPPERQSLFYTYFGDSTQIRTQLKMENKFLGYVCVIDRGLVRWIAHSNEIPTDKDVQALSSLLLRAMQPKVTLQNRHRR</sequence>
<keyword evidence="3" id="KW-1185">Reference proteome</keyword>
<keyword evidence="1" id="KW-0732">Signal</keyword>
<gene>
    <name evidence="2" type="ORF">AB1Y20_007994</name>
</gene>
<dbReference type="InterPro" id="IPR007849">
    <property type="entry name" value="ATP10"/>
</dbReference>
<dbReference type="PANTHER" id="PTHR28106:SF1">
    <property type="entry name" value="MITOCHONDRIAL ATPASE COMPLEX SUBUNIT ATP10"/>
    <property type="match status" value="1"/>
</dbReference>
<name>A0AB34IVC9_PRYPA</name>
<dbReference type="GO" id="GO:0005743">
    <property type="term" value="C:mitochondrial inner membrane"/>
    <property type="evidence" value="ECO:0007669"/>
    <property type="project" value="TreeGrafter"/>
</dbReference>
<dbReference type="Pfam" id="PF05176">
    <property type="entry name" value="ATP-synt_10"/>
    <property type="match status" value="1"/>
</dbReference>